<proteinExistence type="predicted"/>
<organism evidence="1 2">
    <name type="scientific">Ixodes persulcatus</name>
    <name type="common">Taiga tick</name>
    <dbReference type="NCBI Taxonomy" id="34615"/>
    <lineage>
        <taxon>Eukaryota</taxon>
        <taxon>Metazoa</taxon>
        <taxon>Ecdysozoa</taxon>
        <taxon>Arthropoda</taxon>
        <taxon>Chelicerata</taxon>
        <taxon>Arachnida</taxon>
        <taxon>Acari</taxon>
        <taxon>Parasitiformes</taxon>
        <taxon>Ixodida</taxon>
        <taxon>Ixodoidea</taxon>
        <taxon>Ixodidae</taxon>
        <taxon>Ixodinae</taxon>
        <taxon>Ixodes</taxon>
    </lineage>
</organism>
<evidence type="ECO:0000313" key="1">
    <source>
        <dbReference type="EMBL" id="KAG0429218.1"/>
    </source>
</evidence>
<comment type="caution">
    <text evidence="1">The sequence shown here is derived from an EMBL/GenBank/DDBJ whole genome shotgun (WGS) entry which is preliminary data.</text>
</comment>
<protein>
    <submittedName>
        <fullName evidence="1">Uncharacterized protein</fullName>
    </submittedName>
</protein>
<sequence>MESRFSEYNSSLSACEGQSLVPLSGAESEQVESSGEALPHCERSTDVQGDCWQQLEAFWGAEKHRQHRCQHELPLHGSSTENQLQCRDYLSEPPRTALLPQGLARNAIKPPQSNFLYIVRGEDVNDVPTSYVVNGLRPHEFPVIGTYVDKRVVPGFRYRVRVNRTSRQLFDGRALTLESVGRGYGKRITFEAPPGGLNDNDNYFYSDTIAQGYGFSPVALEVGDRFRIRDSESEEPCGDLLVAELLRDQTELGTDVLQDGTVEKQIRVSFHAKFLNVSNRLLDRQLTWNRVKVNAVAFLVKPRKAQQATLERLVLEDCALAGYELVSFSRRTEAEE</sequence>
<accession>A0AC60Q720</accession>
<reference evidence="1 2" key="1">
    <citation type="journal article" date="2020" name="Cell">
        <title>Large-Scale Comparative Analyses of Tick Genomes Elucidate Their Genetic Diversity and Vector Capacities.</title>
        <authorList>
            <consortium name="Tick Genome and Microbiome Consortium (TIGMIC)"/>
            <person name="Jia N."/>
            <person name="Wang J."/>
            <person name="Shi W."/>
            <person name="Du L."/>
            <person name="Sun Y."/>
            <person name="Zhan W."/>
            <person name="Jiang J.F."/>
            <person name="Wang Q."/>
            <person name="Zhang B."/>
            <person name="Ji P."/>
            <person name="Bell-Sakyi L."/>
            <person name="Cui X.M."/>
            <person name="Yuan T.T."/>
            <person name="Jiang B.G."/>
            <person name="Yang W.F."/>
            <person name="Lam T.T."/>
            <person name="Chang Q.C."/>
            <person name="Ding S.J."/>
            <person name="Wang X.J."/>
            <person name="Zhu J.G."/>
            <person name="Ruan X.D."/>
            <person name="Zhao L."/>
            <person name="Wei J.T."/>
            <person name="Ye R.Z."/>
            <person name="Que T.C."/>
            <person name="Du C.H."/>
            <person name="Zhou Y.H."/>
            <person name="Cheng J.X."/>
            <person name="Dai P.F."/>
            <person name="Guo W.B."/>
            <person name="Han X.H."/>
            <person name="Huang E.J."/>
            <person name="Li L.F."/>
            <person name="Wei W."/>
            <person name="Gao Y.C."/>
            <person name="Liu J.Z."/>
            <person name="Shao H.Z."/>
            <person name="Wang X."/>
            <person name="Wang C.C."/>
            <person name="Yang T.C."/>
            <person name="Huo Q.B."/>
            <person name="Li W."/>
            <person name="Chen H.Y."/>
            <person name="Chen S.E."/>
            <person name="Zhou L.G."/>
            <person name="Ni X.B."/>
            <person name="Tian J.H."/>
            <person name="Sheng Y."/>
            <person name="Liu T."/>
            <person name="Pan Y.S."/>
            <person name="Xia L.Y."/>
            <person name="Li J."/>
            <person name="Zhao F."/>
            <person name="Cao W.C."/>
        </authorList>
    </citation>
    <scope>NUCLEOTIDE SEQUENCE [LARGE SCALE GENOMIC DNA]</scope>
    <source>
        <strain evidence="1">Iper-2018</strain>
    </source>
</reference>
<gene>
    <name evidence="1" type="ORF">HPB47_023851</name>
</gene>
<dbReference type="Proteomes" id="UP000805193">
    <property type="component" value="Unassembled WGS sequence"/>
</dbReference>
<dbReference type="EMBL" id="JABSTQ010009431">
    <property type="protein sequence ID" value="KAG0429218.1"/>
    <property type="molecule type" value="Genomic_DNA"/>
</dbReference>
<evidence type="ECO:0000313" key="2">
    <source>
        <dbReference type="Proteomes" id="UP000805193"/>
    </source>
</evidence>
<keyword evidence="2" id="KW-1185">Reference proteome</keyword>
<name>A0AC60Q720_IXOPE</name>